<reference evidence="1 2" key="1">
    <citation type="submission" date="2017-09" db="EMBL/GenBank/DDBJ databases">
        <authorList>
            <person name="Lee N."/>
            <person name="Cho B.-K."/>
        </authorList>
    </citation>
    <scope>NUCLEOTIDE SEQUENCE [LARGE SCALE GENOMIC DNA]</scope>
    <source>
        <strain evidence="1 2">ATCC 12853</strain>
    </source>
</reference>
<proteinExistence type="predicted"/>
<dbReference type="RefSeq" id="WP_055545327.1">
    <property type="nucleotide sequence ID" value="NZ_CP023699.1"/>
</dbReference>
<dbReference type="EMBL" id="CP023699">
    <property type="protein sequence ID" value="QEU90945.1"/>
    <property type="molecule type" value="Genomic_DNA"/>
</dbReference>
<keyword evidence="2" id="KW-1185">Reference proteome</keyword>
<dbReference type="Gene3D" id="3.40.50.300">
    <property type="entry name" value="P-loop containing nucleotide triphosphate hydrolases"/>
    <property type="match status" value="1"/>
</dbReference>
<accession>A0A5J6GAG8</accession>
<dbReference type="KEGG" id="ska:CP970_08665"/>
<organism evidence="1 2">
    <name type="scientific">Streptomyces kanamyceticus</name>
    <dbReference type="NCBI Taxonomy" id="1967"/>
    <lineage>
        <taxon>Bacteria</taxon>
        <taxon>Bacillati</taxon>
        <taxon>Actinomycetota</taxon>
        <taxon>Actinomycetes</taxon>
        <taxon>Kitasatosporales</taxon>
        <taxon>Streptomycetaceae</taxon>
        <taxon>Streptomyces</taxon>
    </lineage>
</organism>
<dbReference type="SUPFAM" id="SSF53795">
    <property type="entry name" value="PEP carboxykinase-like"/>
    <property type="match status" value="1"/>
</dbReference>
<dbReference type="InterPro" id="IPR027417">
    <property type="entry name" value="P-loop_NTPase"/>
</dbReference>
<gene>
    <name evidence="1" type="ORF">CP970_08665</name>
</gene>
<evidence type="ECO:0000313" key="1">
    <source>
        <dbReference type="EMBL" id="QEU90945.1"/>
    </source>
</evidence>
<name>A0A5J6GAG8_STRKN</name>
<dbReference type="AlphaFoldDB" id="A0A5J6GAG8"/>
<evidence type="ECO:0000313" key="2">
    <source>
        <dbReference type="Proteomes" id="UP000325529"/>
    </source>
</evidence>
<protein>
    <recommendedName>
        <fullName evidence="3">Serine kinase</fullName>
    </recommendedName>
</protein>
<dbReference type="OrthoDB" id="8326226at2"/>
<sequence length="253" mass="28144">MAVDVHLRHPEDRDHVRYYFQDYLRPPGGARADISLALLPTEGRFIGGATDVRKDIHVRTAGNSWQLYESYAGQPDRATPLPPFLLPPLNSLVRPVHASAVASPRDPSRAVLLHGPSKAGKSSVLLELTRLGWHFVCDDTALLHNERTIFSYTRPIGVRESTLRTHPWLQAHIAHAPSFTTPTGTTWAVHANLLPAKRSPAATAWAWTVTLRPSRTYRVTRLTENHWEIALDSGRDIRRAAADIVTELTGDPS</sequence>
<evidence type="ECO:0008006" key="3">
    <source>
        <dbReference type="Google" id="ProtNLM"/>
    </source>
</evidence>
<dbReference type="Proteomes" id="UP000325529">
    <property type="component" value="Chromosome"/>
</dbReference>